<name>A0ABN2IX13_9ACTN</name>
<feature type="compositionally biased region" description="Polar residues" evidence="1">
    <location>
        <begin position="313"/>
        <end position="328"/>
    </location>
</feature>
<comment type="caution">
    <text evidence="2">The sequence shown here is derived from an EMBL/GenBank/DDBJ whole genome shotgun (WGS) entry which is preliminary data.</text>
</comment>
<feature type="region of interest" description="Disordered" evidence="1">
    <location>
        <begin position="312"/>
        <end position="353"/>
    </location>
</feature>
<evidence type="ECO:0000256" key="1">
    <source>
        <dbReference type="SAM" id="MobiDB-lite"/>
    </source>
</evidence>
<sequence length="353" mass="38796">MSARVLDDPAALVVGRAEVATIALIGADVVMAATRSKTAERRRLLRVTAELEKLSGQNPQRKALGQLGGLSVSGPGAVNDDLSRLARYAARWERADDSVTLQTLLTRDLRSTTAQIRTVCAYVWYLVDQVRVATPAGLEPWQRLSLRLLNKEVRAAEAGALRVAESWRRRLSDVHGHTGTPSEAMFIDLKEALDRLVRPGDSLLEADTLVPDRDRALRLLGAIDEMVWSAEQVGRRQQRAVAALVGQGRLFVPRQELSRYDLRYLRRPANASLLQSRWLRSTNAAFFSELTSSLAWSVDHLAAASLSARRLVGTSQQTRPHGGTSTRSPAPYLELSDPVNAGQEPDSGRGRLL</sequence>
<proteinExistence type="predicted"/>
<accession>A0ABN2IX13</accession>
<evidence type="ECO:0000313" key="3">
    <source>
        <dbReference type="Proteomes" id="UP001500280"/>
    </source>
</evidence>
<protein>
    <recommendedName>
        <fullName evidence="4">CHAD domain-containing protein</fullName>
    </recommendedName>
</protein>
<dbReference type="EMBL" id="BAAANF010000023">
    <property type="protein sequence ID" value="GAA1713480.1"/>
    <property type="molecule type" value="Genomic_DNA"/>
</dbReference>
<keyword evidence="3" id="KW-1185">Reference proteome</keyword>
<reference evidence="2 3" key="1">
    <citation type="journal article" date="2019" name="Int. J. Syst. Evol. Microbiol.">
        <title>The Global Catalogue of Microorganisms (GCM) 10K type strain sequencing project: providing services to taxonomists for standard genome sequencing and annotation.</title>
        <authorList>
            <consortium name="The Broad Institute Genomics Platform"/>
            <consortium name="The Broad Institute Genome Sequencing Center for Infectious Disease"/>
            <person name="Wu L."/>
            <person name="Ma J."/>
        </authorList>
    </citation>
    <scope>NUCLEOTIDE SEQUENCE [LARGE SCALE GENOMIC DNA]</scope>
    <source>
        <strain evidence="2 3">JCM 14307</strain>
    </source>
</reference>
<evidence type="ECO:0008006" key="4">
    <source>
        <dbReference type="Google" id="ProtNLM"/>
    </source>
</evidence>
<gene>
    <name evidence="2" type="ORF">GCM10009745_72240</name>
</gene>
<evidence type="ECO:0000313" key="2">
    <source>
        <dbReference type="EMBL" id="GAA1713480.1"/>
    </source>
</evidence>
<dbReference type="Proteomes" id="UP001500280">
    <property type="component" value="Unassembled WGS sequence"/>
</dbReference>
<organism evidence="2 3">
    <name type="scientific">Kribbella yunnanensis</name>
    <dbReference type="NCBI Taxonomy" id="190194"/>
    <lineage>
        <taxon>Bacteria</taxon>
        <taxon>Bacillati</taxon>
        <taxon>Actinomycetota</taxon>
        <taxon>Actinomycetes</taxon>
        <taxon>Propionibacteriales</taxon>
        <taxon>Kribbellaceae</taxon>
        <taxon>Kribbella</taxon>
    </lineage>
</organism>